<reference evidence="1 2" key="1">
    <citation type="journal article" date="2022" name="DNA Res.">
        <title>Chromosomal-level genome assembly of the orchid tree Bauhinia variegata (Leguminosae; Cercidoideae) supports the allotetraploid origin hypothesis of Bauhinia.</title>
        <authorList>
            <person name="Zhong Y."/>
            <person name="Chen Y."/>
            <person name="Zheng D."/>
            <person name="Pang J."/>
            <person name="Liu Y."/>
            <person name="Luo S."/>
            <person name="Meng S."/>
            <person name="Qian L."/>
            <person name="Wei D."/>
            <person name="Dai S."/>
            <person name="Zhou R."/>
        </authorList>
    </citation>
    <scope>NUCLEOTIDE SEQUENCE [LARGE SCALE GENOMIC DNA]</scope>
    <source>
        <strain evidence="1">BV-YZ2020</strain>
    </source>
</reference>
<dbReference type="EMBL" id="CM039429">
    <property type="protein sequence ID" value="KAI4346525.1"/>
    <property type="molecule type" value="Genomic_DNA"/>
</dbReference>
<evidence type="ECO:0000313" key="1">
    <source>
        <dbReference type="EMBL" id="KAI4346525.1"/>
    </source>
</evidence>
<keyword evidence="2" id="KW-1185">Reference proteome</keyword>
<organism evidence="1 2">
    <name type="scientific">Bauhinia variegata</name>
    <name type="common">Purple orchid tree</name>
    <name type="synonym">Phanera variegata</name>
    <dbReference type="NCBI Taxonomy" id="167791"/>
    <lineage>
        <taxon>Eukaryota</taxon>
        <taxon>Viridiplantae</taxon>
        <taxon>Streptophyta</taxon>
        <taxon>Embryophyta</taxon>
        <taxon>Tracheophyta</taxon>
        <taxon>Spermatophyta</taxon>
        <taxon>Magnoliopsida</taxon>
        <taxon>eudicotyledons</taxon>
        <taxon>Gunneridae</taxon>
        <taxon>Pentapetalae</taxon>
        <taxon>rosids</taxon>
        <taxon>fabids</taxon>
        <taxon>Fabales</taxon>
        <taxon>Fabaceae</taxon>
        <taxon>Cercidoideae</taxon>
        <taxon>Cercideae</taxon>
        <taxon>Bauhiniinae</taxon>
        <taxon>Bauhinia</taxon>
    </lineage>
</organism>
<comment type="caution">
    <text evidence="1">The sequence shown here is derived from an EMBL/GenBank/DDBJ whole genome shotgun (WGS) entry which is preliminary data.</text>
</comment>
<proteinExistence type="predicted"/>
<name>A0ACB9PCS6_BAUVA</name>
<accession>A0ACB9PCS6</accession>
<evidence type="ECO:0000313" key="2">
    <source>
        <dbReference type="Proteomes" id="UP000828941"/>
    </source>
</evidence>
<dbReference type="Proteomes" id="UP000828941">
    <property type="component" value="Chromosome 4"/>
</dbReference>
<gene>
    <name evidence="1" type="ORF">L6164_007415</name>
</gene>
<protein>
    <submittedName>
        <fullName evidence="1">Uncharacterized protein</fullName>
    </submittedName>
</protein>
<sequence>MCVRLAPPRHKSTQDNLSMAPSGARWVPIIFIIINIHCLVVPSFGASESELLFKVKESIEDNNALLSWNSSTPPCDGEHSNWIGIVCYAGKVWGLKLENMGLKGAIDVHSLKELTNLRTLSIKNNNFEGSWPDFNLLVGLKGLYISNNKFSGEIPAPSFQGMQWLKKLDLSNNQFSSSIPTSLILLPRLMTLRLDGNKFTGTIPHFQQKTLKSLNVANNQLHGQIPPTLSHMPASSFAGNGGLCGAPLEACQSNKPSTISVIVVAVVVGVAVIIVIGVVIFMLNRRKRHPTAPVENPTLTPPKKGACRDSDDGSVRSTSSHVSTGSRRGDNMKLTFIKDDTERFDLTELLRSSAELLGSGCFSSSYKAAMVNGPKMVVKRFKAMNNVGREEFQEHMRRIGRLKHQNLLPLVAYYYRREEKLLVTDFVDNGSLAIRLHGHQGLGQPSLDWPTRLKIIKGIAKGLEYLYKEMPSLIAPHGHLKSSNVLLTESFEPLLNDYGLAPVINQELAHDIMVVYKSPEYIQQGRITKKTDVWSLGILILETLTGKIPANFLYQGKASKEDLAKWVESVVPEEWTSEVFDKEMGSTKNSEGEIVKLLKIGLACCEADMDKRWDLKEAIEKIQEVKERDHDDA</sequence>